<dbReference type="Gene3D" id="3.20.20.150">
    <property type="entry name" value="Divalent-metal-dependent TIM barrel enzymes"/>
    <property type="match status" value="1"/>
</dbReference>
<reference evidence="2 3" key="1">
    <citation type="submission" date="2019-05" db="EMBL/GenBank/DDBJ databases">
        <authorList>
            <consortium name="Science for Life Laboratories"/>
        </authorList>
    </citation>
    <scope>NUCLEOTIDE SEQUENCE [LARGE SCALE GENOMIC DNA]</scope>
    <source>
        <strain evidence="2">Soil9</strain>
    </source>
</reference>
<dbReference type="KEGG" id="gms:SOIL9_28570"/>
<evidence type="ECO:0000259" key="1">
    <source>
        <dbReference type="Pfam" id="PF01261"/>
    </source>
</evidence>
<dbReference type="Pfam" id="PF01261">
    <property type="entry name" value="AP_endonuc_2"/>
    <property type="match status" value="1"/>
</dbReference>
<dbReference type="Proteomes" id="UP000464178">
    <property type="component" value="Chromosome"/>
</dbReference>
<protein>
    <recommendedName>
        <fullName evidence="1">Xylose isomerase-like TIM barrel domain-containing protein</fullName>
    </recommendedName>
</protein>
<evidence type="ECO:0000313" key="3">
    <source>
        <dbReference type="Proteomes" id="UP000464178"/>
    </source>
</evidence>
<dbReference type="PANTHER" id="PTHR12110:SF48">
    <property type="entry name" value="BLL3656 PROTEIN"/>
    <property type="match status" value="1"/>
</dbReference>
<name>A0A6P2D1X5_9BACT</name>
<dbReference type="AlphaFoldDB" id="A0A6P2D1X5"/>
<proteinExistence type="predicted"/>
<dbReference type="GO" id="GO:0016853">
    <property type="term" value="F:isomerase activity"/>
    <property type="evidence" value="ECO:0007669"/>
    <property type="project" value="UniProtKB-KW"/>
</dbReference>
<dbReference type="RefSeq" id="WP_162669346.1">
    <property type="nucleotide sequence ID" value="NZ_LR593886.1"/>
</dbReference>
<sequence length="273" mass="29531">MIPCISQVTTLPGSFADDVANYPAGGCSAIEVWLTKLEKHLDAVSPDDTRRALTDRGIALTAAAYQGGLLVSQGEQRKAHFEHFKRRLALCQQFAIPTLLLVTDFGSISVGAAPDAQSLGRALVSLAQAAQWAASFDVRLALEFRGADPFCSCLDTALTLVEQCGEPNVGVCLDVFHYYKGPSKPEDLGRLTAQNLFHVQVCDVAGVPRELMTDSDRVMPGEGDFRLEPLVQRLKVIGYAGAVSLELMNPVLWSLKATQVTELGMTALQRLLK</sequence>
<dbReference type="InterPro" id="IPR050312">
    <property type="entry name" value="IolE/XylAMocC-like"/>
</dbReference>
<keyword evidence="2" id="KW-0413">Isomerase</keyword>
<dbReference type="EMBL" id="LR593886">
    <property type="protein sequence ID" value="VTR94857.1"/>
    <property type="molecule type" value="Genomic_DNA"/>
</dbReference>
<dbReference type="InterPro" id="IPR013022">
    <property type="entry name" value="Xyl_isomerase-like_TIM-brl"/>
</dbReference>
<accession>A0A6P2D1X5</accession>
<feature type="domain" description="Xylose isomerase-like TIM barrel" evidence="1">
    <location>
        <begin position="26"/>
        <end position="251"/>
    </location>
</feature>
<dbReference type="InterPro" id="IPR036237">
    <property type="entry name" value="Xyl_isomerase-like_sf"/>
</dbReference>
<keyword evidence="3" id="KW-1185">Reference proteome</keyword>
<dbReference type="SUPFAM" id="SSF51658">
    <property type="entry name" value="Xylose isomerase-like"/>
    <property type="match status" value="1"/>
</dbReference>
<dbReference type="PANTHER" id="PTHR12110">
    <property type="entry name" value="HYDROXYPYRUVATE ISOMERASE"/>
    <property type="match status" value="1"/>
</dbReference>
<evidence type="ECO:0000313" key="2">
    <source>
        <dbReference type="EMBL" id="VTR94857.1"/>
    </source>
</evidence>
<organism evidence="2 3">
    <name type="scientific">Gemmata massiliana</name>
    <dbReference type="NCBI Taxonomy" id="1210884"/>
    <lineage>
        <taxon>Bacteria</taxon>
        <taxon>Pseudomonadati</taxon>
        <taxon>Planctomycetota</taxon>
        <taxon>Planctomycetia</taxon>
        <taxon>Gemmatales</taxon>
        <taxon>Gemmataceae</taxon>
        <taxon>Gemmata</taxon>
    </lineage>
</organism>
<gene>
    <name evidence="2" type="ORF">SOIL9_28570</name>
</gene>